<organism evidence="3 4">
    <name type="scientific">Acetobacterium woodii (strain ATCC 29683 / DSM 1030 / JCM 2381 / KCTC 1655 / WB1)</name>
    <dbReference type="NCBI Taxonomy" id="931626"/>
    <lineage>
        <taxon>Bacteria</taxon>
        <taxon>Bacillati</taxon>
        <taxon>Bacillota</taxon>
        <taxon>Clostridia</taxon>
        <taxon>Eubacteriales</taxon>
        <taxon>Eubacteriaceae</taxon>
        <taxon>Acetobacterium</taxon>
    </lineage>
</organism>
<gene>
    <name evidence="3" type="ordered locus">Awo_c17800</name>
</gene>
<dbReference type="KEGG" id="awo:Awo_c17800"/>
<dbReference type="Proteomes" id="UP000007177">
    <property type="component" value="Chromosome"/>
</dbReference>
<feature type="domain" description="HTH cro/C1-type" evidence="2">
    <location>
        <begin position="6"/>
        <end position="60"/>
    </location>
</feature>
<sequence>MIDQNIRILRKKNKLSQEKLAELVKVSRQTLAKWENGETVPDINQCKIIADLFCISLEEISSDMSEAEMIHLGPKGKQFFGVVTVGKDGHLIIPHQAQELYHLKPGDRLVVLGEDETQGIAMLKAERFLEFAELIKNAKLEEELHDE</sequence>
<dbReference type="SUPFAM" id="SSF47413">
    <property type="entry name" value="lambda repressor-like DNA-binding domains"/>
    <property type="match status" value="1"/>
</dbReference>
<dbReference type="InterPro" id="IPR001387">
    <property type="entry name" value="Cro/C1-type_HTH"/>
</dbReference>
<dbReference type="OrthoDB" id="9812495at2"/>
<dbReference type="SMART" id="SM00530">
    <property type="entry name" value="HTH_XRE"/>
    <property type="match status" value="1"/>
</dbReference>
<protein>
    <submittedName>
        <fullName evidence="3">Transcriptional regulator</fullName>
    </submittedName>
</protein>
<dbReference type="CDD" id="cd00093">
    <property type="entry name" value="HTH_XRE"/>
    <property type="match status" value="1"/>
</dbReference>
<dbReference type="PROSITE" id="PS50943">
    <property type="entry name" value="HTH_CROC1"/>
    <property type="match status" value="1"/>
</dbReference>
<evidence type="ECO:0000259" key="2">
    <source>
        <dbReference type="PROSITE" id="PS50943"/>
    </source>
</evidence>
<accession>H6LII6</accession>
<dbReference type="RefSeq" id="WP_014356160.1">
    <property type="nucleotide sequence ID" value="NC_016894.1"/>
</dbReference>
<dbReference type="SUPFAM" id="SSF89447">
    <property type="entry name" value="AbrB/MazE/MraZ-like"/>
    <property type="match status" value="1"/>
</dbReference>
<dbReference type="Gene3D" id="1.10.260.40">
    <property type="entry name" value="lambda repressor-like DNA-binding domains"/>
    <property type="match status" value="1"/>
</dbReference>
<dbReference type="PANTHER" id="PTHR46558">
    <property type="entry name" value="TRACRIPTIONAL REGULATORY PROTEIN-RELATED-RELATED"/>
    <property type="match status" value="1"/>
</dbReference>
<dbReference type="InterPro" id="IPR037914">
    <property type="entry name" value="SpoVT-AbrB_sf"/>
</dbReference>
<evidence type="ECO:0000313" key="3">
    <source>
        <dbReference type="EMBL" id="AFA48560.1"/>
    </source>
</evidence>
<reference evidence="4" key="1">
    <citation type="submission" date="2011-07" db="EMBL/GenBank/DDBJ databases">
        <title>Complete genome sequence of Acetobacterium woodii.</title>
        <authorList>
            <person name="Poehlein A."/>
            <person name="Schmidt S."/>
            <person name="Kaster A.-K."/>
            <person name="Goenrich M."/>
            <person name="Vollmers J."/>
            <person name="Thuermer A."/>
            <person name="Gottschalk G."/>
            <person name="Thauer R.K."/>
            <person name="Daniel R."/>
            <person name="Mueller V."/>
        </authorList>
    </citation>
    <scope>NUCLEOTIDE SEQUENCE [LARGE SCALE GENOMIC DNA]</scope>
    <source>
        <strain evidence="4">ATCC 29683 / DSM 1030 / JCM 2381 / KCTC 1655 / WB1</strain>
    </source>
</reference>
<dbReference type="HOGENOM" id="CLU_133814_0_0_9"/>
<proteinExistence type="predicted"/>
<dbReference type="Pfam" id="PF01381">
    <property type="entry name" value="HTH_3"/>
    <property type="match status" value="1"/>
</dbReference>
<dbReference type="eggNOG" id="COG1476">
    <property type="taxonomic scope" value="Bacteria"/>
</dbReference>
<evidence type="ECO:0000256" key="1">
    <source>
        <dbReference type="ARBA" id="ARBA00023125"/>
    </source>
</evidence>
<dbReference type="EMBL" id="CP002987">
    <property type="protein sequence ID" value="AFA48560.1"/>
    <property type="molecule type" value="Genomic_DNA"/>
</dbReference>
<dbReference type="AlphaFoldDB" id="H6LII6"/>
<name>H6LII6_ACEWD</name>
<keyword evidence="4" id="KW-1185">Reference proteome</keyword>
<reference evidence="3 4" key="2">
    <citation type="journal article" date="2012" name="PLoS ONE">
        <title>An ancient pathway combining carbon dioxide fixation with the generation and utilization of a sodium ion gradient for ATP synthesis.</title>
        <authorList>
            <person name="Poehlein A."/>
            <person name="Schmidt S."/>
            <person name="Kaster A.K."/>
            <person name="Goenrich M."/>
            <person name="Vollmers J."/>
            <person name="Thurmer A."/>
            <person name="Bertsch J."/>
            <person name="Schuchmann K."/>
            <person name="Voigt B."/>
            <person name="Hecker M."/>
            <person name="Daniel R."/>
            <person name="Thauer R.K."/>
            <person name="Gottschalk G."/>
            <person name="Muller V."/>
        </authorList>
    </citation>
    <scope>NUCLEOTIDE SEQUENCE [LARGE SCALE GENOMIC DNA]</scope>
    <source>
        <strain evidence="4">ATCC 29683 / DSM 1030 / JCM 2381 / KCTC 1655 / WB1</strain>
    </source>
</reference>
<dbReference type="GO" id="GO:0003677">
    <property type="term" value="F:DNA binding"/>
    <property type="evidence" value="ECO:0007669"/>
    <property type="project" value="UniProtKB-KW"/>
</dbReference>
<dbReference type="PANTHER" id="PTHR46558:SF11">
    <property type="entry name" value="HTH-TYPE TRANSCRIPTIONAL REGULATOR XRE"/>
    <property type="match status" value="1"/>
</dbReference>
<evidence type="ECO:0000313" key="4">
    <source>
        <dbReference type="Proteomes" id="UP000007177"/>
    </source>
</evidence>
<dbReference type="STRING" id="931626.Awo_c17800"/>
<keyword evidence="1" id="KW-0238">DNA-binding</keyword>
<dbReference type="InterPro" id="IPR010982">
    <property type="entry name" value="Lambda_DNA-bd_dom_sf"/>
</dbReference>